<evidence type="ECO:0000313" key="3">
    <source>
        <dbReference type="EMBL" id="OAP64566.1"/>
    </source>
</evidence>
<dbReference type="RefSeq" id="XP_018697933.1">
    <property type="nucleotide sequence ID" value="XM_018832054.1"/>
</dbReference>
<sequence length="112" mass="11501">MTVLRASILITVVASGPTLSVSASGPPATRTSTAATTATTTAHFTPSLPAVPPLPASTSMGPTLFGGLAIGSIATMAGVTIASILFIRHKRTRRTQYQWVSQADPARLRVGN</sequence>
<comment type="caution">
    <text evidence="3">The sequence shown here is derived from an EMBL/GenBank/DDBJ whole genome shotgun (WGS) entry which is preliminary data.</text>
</comment>
<keyword evidence="1" id="KW-0812">Transmembrane</keyword>
<dbReference type="EMBL" id="LVYI01000001">
    <property type="protein sequence ID" value="OAP64566.1"/>
    <property type="molecule type" value="Genomic_DNA"/>
</dbReference>
<evidence type="ECO:0000313" key="4">
    <source>
        <dbReference type="Proteomes" id="UP000078343"/>
    </source>
</evidence>
<dbReference type="GeneID" id="30004708"/>
<dbReference type="AlphaFoldDB" id="A0A178ZYR1"/>
<dbReference type="OrthoDB" id="5347452at2759"/>
<reference evidence="3 4" key="1">
    <citation type="submission" date="2016-04" db="EMBL/GenBank/DDBJ databases">
        <title>Draft genome of Fonsecaea erecta CBS 125763.</title>
        <authorList>
            <person name="Weiss V.A."/>
            <person name="Vicente V.A."/>
            <person name="Raittz R.T."/>
            <person name="Moreno L.F."/>
            <person name="De Souza E.M."/>
            <person name="Pedrosa F.O."/>
            <person name="Steffens M.B."/>
            <person name="Faoro H."/>
            <person name="Tadra-Sfeir M.Z."/>
            <person name="Najafzadeh M.J."/>
            <person name="Felipe M.S."/>
            <person name="Teixeira M."/>
            <person name="Sun J."/>
            <person name="Xi L."/>
            <person name="Gomes R."/>
            <person name="De Azevedo C.M."/>
            <person name="Salgado C.G."/>
            <person name="Da Silva M.B."/>
            <person name="Nascimento M.F."/>
            <person name="Queiroz-Telles F."/>
            <person name="Attili D.S."/>
            <person name="Gorbushina A."/>
        </authorList>
    </citation>
    <scope>NUCLEOTIDE SEQUENCE [LARGE SCALE GENOMIC DNA]</scope>
    <source>
        <strain evidence="3 4">CBS 125763</strain>
    </source>
</reference>
<dbReference type="Proteomes" id="UP000078343">
    <property type="component" value="Unassembled WGS sequence"/>
</dbReference>
<name>A0A178ZYR1_9EURO</name>
<accession>A0A178ZYR1</accession>
<feature type="transmembrane region" description="Helical" evidence="1">
    <location>
        <begin position="64"/>
        <end position="87"/>
    </location>
</feature>
<gene>
    <name evidence="3" type="ORF">AYL99_00538</name>
</gene>
<proteinExistence type="predicted"/>
<organism evidence="3 4">
    <name type="scientific">Fonsecaea erecta</name>
    <dbReference type="NCBI Taxonomy" id="1367422"/>
    <lineage>
        <taxon>Eukaryota</taxon>
        <taxon>Fungi</taxon>
        <taxon>Dikarya</taxon>
        <taxon>Ascomycota</taxon>
        <taxon>Pezizomycotina</taxon>
        <taxon>Eurotiomycetes</taxon>
        <taxon>Chaetothyriomycetidae</taxon>
        <taxon>Chaetothyriales</taxon>
        <taxon>Herpotrichiellaceae</taxon>
        <taxon>Fonsecaea</taxon>
    </lineage>
</organism>
<keyword evidence="1" id="KW-0472">Membrane</keyword>
<keyword evidence="1" id="KW-1133">Transmembrane helix</keyword>
<keyword evidence="2" id="KW-0732">Signal</keyword>
<feature type="signal peptide" evidence="2">
    <location>
        <begin position="1"/>
        <end position="23"/>
    </location>
</feature>
<evidence type="ECO:0000256" key="1">
    <source>
        <dbReference type="SAM" id="Phobius"/>
    </source>
</evidence>
<feature type="chain" id="PRO_5008098873" evidence="2">
    <location>
        <begin position="24"/>
        <end position="112"/>
    </location>
</feature>
<evidence type="ECO:0000256" key="2">
    <source>
        <dbReference type="SAM" id="SignalP"/>
    </source>
</evidence>
<protein>
    <submittedName>
        <fullName evidence="3">Uncharacterized protein</fullName>
    </submittedName>
</protein>
<keyword evidence="4" id="KW-1185">Reference proteome</keyword>